<dbReference type="RefSeq" id="WP_007046422.1">
    <property type="nucleotide sequence ID" value="NZ_GG704769.1"/>
</dbReference>
<dbReference type="EMBL" id="ACBY02000020">
    <property type="protein sequence ID" value="EFB76642.1"/>
    <property type="molecule type" value="Genomic_DNA"/>
</dbReference>
<dbReference type="HOGENOM" id="CLU_027128_6_1_9"/>
<dbReference type="PANTHER" id="PTHR30483">
    <property type="entry name" value="LEUCINE-SPECIFIC-BINDING PROTEIN"/>
    <property type="match status" value="1"/>
</dbReference>
<keyword evidence="3 5" id="KW-0732">Signal</keyword>
<dbReference type="GO" id="GO:0006865">
    <property type="term" value="P:amino acid transport"/>
    <property type="evidence" value="ECO:0007669"/>
    <property type="project" value="UniProtKB-KW"/>
</dbReference>
<dbReference type="AlphaFoldDB" id="D1PKY4"/>
<sequence length="415" mass="43059">MKKLVSSVLAASMVLSLAACGSTATTSESSASSSEATASASAATGESAGSGSYTGTPIKIGGIGPITGAAAVYGNAVKNAEELAVKEINAANGSDVFEWQFEDDENDAEKSVNAYNTLKDWGMQILAGPVTTTPSVAVAAETVNDNMFMLTPSASSLSVILNDANDESTARGNVFQVCFTDPNQGVASADYIADNGLPTKIGVIYDSSDAYSSGIYDKFKAEAETKGLEIVAAEAFTADNKSDLSTQLAKCQEAGAELVFLPIYYQEASQILIAADKIGYEPEFFGCDGMDGILSIEGFDTSLAEGLMLLTPFAADAQDEKTQAFVSAYEAAYGETPNQFAADAYDVIYSIYQAVLAGGINGDMDASEICDALKTQFTSMTFDGLTGTGMTWDATGAISKNPKAVVIKDGAYAAM</sequence>
<dbReference type="OrthoDB" id="9783240at2"/>
<gene>
    <name evidence="7" type="ORF">SUBVAR_05019</name>
</gene>
<evidence type="ECO:0000256" key="4">
    <source>
        <dbReference type="ARBA" id="ARBA00022970"/>
    </source>
</evidence>
<keyword evidence="7" id="KW-0675">Receptor</keyword>
<dbReference type="SUPFAM" id="SSF53822">
    <property type="entry name" value="Periplasmic binding protein-like I"/>
    <property type="match status" value="1"/>
</dbReference>
<evidence type="ECO:0000256" key="5">
    <source>
        <dbReference type="SAM" id="SignalP"/>
    </source>
</evidence>
<dbReference type="Gene3D" id="3.40.50.2300">
    <property type="match status" value="2"/>
</dbReference>
<dbReference type="Pfam" id="PF13458">
    <property type="entry name" value="Peripla_BP_6"/>
    <property type="match status" value="1"/>
</dbReference>
<evidence type="ECO:0000259" key="6">
    <source>
        <dbReference type="Pfam" id="PF13458"/>
    </source>
</evidence>
<accession>D1PKY4</accession>
<dbReference type="eggNOG" id="COG0683">
    <property type="taxonomic scope" value="Bacteria"/>
</dbReference>
<dbReference type="PRINTS" id="PR00337">
    <property type="entry name" value="LEUILEVALBP"/>
</dbReference>
<feature type="domain" description="Leucine-binding protein" evidence="6">
    <location>
        <begin position="57"/>
        <end position="401"/>
    </location>
</feature>
<protein>
    <submittedName>
        <fullName evidence="7">Receptor family ligand-binding protein</fullName>
    </submittedName>
</protein>
<name>D1PKY4_9FIRM</name>
<dbReference type="PROSITE" id="PS51257">
    <property type="entry name" value="PROKAR_LIPOPROTEIN"/>
    <property type="match status" value="1"/>
</dbReference>
<evidence type="ECO:0000313" key="8">
    <source>
        <dbReference type="Proteomes" id="UP000003438"/>
    </source>
</evidence>
<dbReference type="STRING" id="411471.SUBVAR_05019"/>
<keyword evidence="2" id="KW-0813">Transport</keyword>
<comment type="caution">
    <text evidence="7">The sequence shown here is derived from an EMBL/GenBank/DDBJ whole genome shotgun (WGS) entry which is preliminary data.</text>
</comment>
<dbReference type="InterPro" id="IPR028082">
    <property type="entry name" value="Peripla_BP_I"/>
</dbReference>
<feature type="signal peptide" evidence="5">
    <location>
        <begin position="1"/>
        <end position="18"/>
    </location>
</feature>
<keyword evidence="8" id="KW-1185">Reference proteome</keyword>
<evidence type="ECO:0000313" key="7">
    <source>
        <dbReference type="EMBL" id="EFB76642.1"/>
    </source>
</evidence>
<dbReference type="InterPro" id="IPR028081">
    <property type="entry name" value="Leu-bd"/>
</dbReference>
<evidence type="ECO:0000256" key="1">
    <source>
        <dbReference type="ARBA" id="ARBA00010062"/>
    </source>
</evidence>
<feature type="chain" id="PRO_5038673740" evidence="5">
    <location>
        <begin position="19"/>
        <end position="415"/>
    </location>
</feature>
<reference evidence="7" key="1">
    <citation type="submission" date="2009-12" db="EMBL/GenBank/DDBJ databases">
        <authorList>
            <person name="Weinstock G."/>
            <person name="Sodergren E."/>
            <person name="Clifton S."/>
            <person name="Fulton L."/>
            <person name="Fulton B."/>
            <person name="Courtney L."/>
            <person name="Fronick C."/>
            <person name="Harrison M."/>
            <person name="Strong C."/>
            <person name="Farmer C."/>
            <person name="Delahaunty K."/>
            <person name="Markovic C."/>
            <person name="Hall O."/>
            <person name="Minx P."/>
            <person name="Tomlinson C."/>
            <person name="Mitreva M."/>
            <person name="Nelson J."/>
            <person name="Hou S."/>
            <person name="Wollam A."/>
            <person name="Pepin K.H."/>
            <person name="Johnson M."/>
            <person name="Bhonagiri V."/>
            <person name="Nash W.E."/>
            <person name="Warren W."/>
            <person name="Chinwalla A."/>
            <person name="Mardis E.R."/>
            <person name="Wilson R.K."/>
        </authorList>
    </citation>
    <scope>NUCLEOTIDE SEQUENCE [LARGE SCALE GENOMIC DNA]</scope>
    <source>
        <strain evidence="7">DSM 15176</strain>
    </source>
</reference>
<dbReference type="Proteomes" id="UP000003438">
    <property type="component" value="Unassembled WGS sequence"/>
</dbReference>
<evidence type="ECO:0000256" key="3">
    <source>
        <dbReference type="ARBA" id="ARBA00022729"/>
    </source>
</evidence>
<dbReference type="InterPro" id="IPR051010">
    <property type="entry name" value="BCAA_transport"/>
</dbReference>
<keyword evidence="4" id="KW-0029">Amino-acid transport</keyword>
<proteinExistence type="inferred from homology"/>
<organism evidence="7 8">
    <name type="scientific">Subdoligranulum variabile DSM 15176</name>
    <dbReference type="NCBI Taxonomy" id="411471"/>
    <lineage>
        <taxon>Bacteria</taxon>
        <taxon>Bacillati</taxon>
        <taxon>Bacillota</taxon>
        <taxon>Clostridia</taxon>
        <taxon>Eubacteriales</taxon>
        <taxon>Oscillospiraceae</taxon>
        <taxon>Subdoligranulum</taxon>
    </lineage>
</organism>
<comment type="similarity">
    <text evidence="1">Belongs to the leucine-binding protein family.</text>
</comment>
<evidence type="ECO:0000256" key="2">
    <source>
        <dbReference type="ARBA" id="ARBA00022448"/>
    </source>
</evidence>
<dbReference type="InterPro" id="IPR000709">
    <property type="entry name" value="Leu_Ile_Val-bd"/>
</dbReference>
<dbReference type="PANTHER" id="PTHR30483:SF6">
    <property type="entry name" value="PERIPLASMIC BINDING PROTEIN OF ABC TRANSPORTER FOR NATURAL AMINO ACIDS"/>
    <property type="match status" value="1"/>
</dbReference>